<gene>
    <name evidence="1" type="ORF">bhn_II108</name>
</gene>
<dbReference type="Proteomes" id="UP000179284">
    <property type="component" value="Plasmid pNP144"/>
</dbReference>
<dbReference type="RefSeq" id="WP_071177665.1">
    <property type="nucleotide sequence ID" value="NZ_CP017832.1"/>
</dbReference>
<dbReference type="AlphaFoldDB" id="A0A1D9P5Q6"/>
<keyword evidence="1" id="KW-0614">Plasmid</keyword>
<keyword evidence="2" id="KW-1185">Reference proteome</keyword>
<dbReference type="KEGG" id="bhu:bhn_II108"/>
<proteinExistence type="predicted"/>
<geneLocation type="plasmid" evidence="2">
    <name>pnp144</name>
</geneLocation>
<protein>
    <submittedName>
        <fullName evidence="1">Uncharacterized protein</fullName>
    </submittedName>
</protein>
<organism evidence="1 2">
    <name type="scientific">Butyrivibrio hungatei</name>
    <dbReference type="NCBI Taxonomy" id="185008"/>
    <lineage>
        <taxon>Bacteria</taxon>
        <taxon>Bacillati</taxon>
        <taxon>Bacillota</taxon>
        <taxon>Clostridia</taxon>
        <taxon>Lachnospirales</taxon>
        <taxon>Lachnospiraceae</taxon>
        <taxon>Butyrivibrio</taxon>
    </lineage>
</organism>
<sequence>MINNVSNIHLDRPATQAKILSIAQSKGLSVQEYNKSIKEMSARYREAAHKKRLSEIDKYVVIAQALHIGLLSDLLVITEK</sequence>
<name>A0A1D9P5Q6_9FIRM</name>
<evidence type="ECO:0000313" key="1">
    <source>
        <dbReference type="EMBL" id="AOZ97907.1"/>
    </source>
</evidence>
<dbReference type="EMBL" id="CP017832">
    <property type="protein sequence ID" value="AOZ97907.1"/>
    <property type="molecule type" value="Genomic_DNA"/>
</dbReference>
<reference evidence="2" key="1">
    <citation type="submission" date="2016-10" db="EMBL/GenBank/DDBJ databases">
        <title>The complete genome sequence of the rumen bacterium Butyrivibrio hungatei MB2003.</title>
        <authorList>
            <person name="Palevich N."/>
            <person name="Kelly W.J."/>
            <person name="Leahy S.C."/>
            <person name="Altermann E."/>
            <person name="Rakonjac J."/>
            <person name="Attwood G.T."/>
        </authorList>
    </citation>
    <scope>NUCLEOTIDE SEQUENCE [LARGE SCALE GENOMIC DNA]</scope>
    <source>
        <strain evidence="2">MB2003</strain>
        <plasmid evidence="2">Plasmid pnp144</plasmid>
    </source>
</reference>
<evidence type="ECO:0000313" key="2">
    <source>
        <dbReference type="Proteomes" id="UP000179284"/>
    </source>
</evidence>
<accession>A0A1D9P5Q6</accession>